<protein>
    <recommendedName>
        <fullName evidence="1">Polymerase nucleotidyl transferase domain-containing protein</fullName>
    </recommendedName>
</protein>
<dbReference type="Gene3D" id="3.30.460.10">
    <property type="entry name" value="Beta Polymerase, domain 2"/>
    <property type="match status" value="1"/>
</dbReference>
<sequence length="232" mass="25991">MKMEPIQAARKVVSEQYPDCLLAVLGGSASRGEHNEHSDLDVIIVEREGEGLRRRTIEAAGWIVELFILSSSGYREDFDAGIVAANPTLQRIMAEGVVLCSLPEGEAIRGEAQADLDYGPLPLTMSDIDAARYMITEYMMDLKQAKGDGEAWFTVQKISTLLCEFVLRVNRQWTGEGKTLFRLVSGFDPHFSERLVQALEAMYRTRQSHQLMKLCEQVLLPYGGQLLVGYEE</sequence>
<name>A0ABS4FAE9_9BACL</name>
<dbReference type="InterPro" id="IPR002934">
    <property type="entry name" value="Polymerase_NTP_transf_dom"/>
</dbReference>
<dbReference type="EMBL" id="JAGGKI010000005">
    <property type="protein sequence ID" value="MBP1893228.1"/>
    <property type="molecule type" value="Genomic_DNA"/>
</dbReference>
<keyword evidence="3" id="KW-1185">Reference proteome</keyword>
<feature type="domain" description="Polymerase nucleotidyl transferase" evidence="1">
    <location>
        <begin position="9"/>
        <end position="51"/>
    </location>
</feature>
<dbReference type="InterPro" id="IPR043519">
    <property type="entry name" value="NT_sf"/>
</dbReference>
<accession>A0ABS4FAE9</accession>
<dbReference type="GeneID" id="95404332"/>
<dbReference type="CDD" id="cd05403">
    <property type="entry name" value="NT_KNTase_like"/>
    <property type="match status" value="1"/>
</dbReference>
<dbReference type="RefSeq" id="WP_028405362.1">
    <property type="nucleotide sequence ID" value="NZ_CBCSDU010000005.1"/>
</dbReference>
<gene>
    <name evidence="2" type="ORF">J2Z18_002330</name>
</gene>
<dbReference type="SUPFAM" id="SSF81301">
    <property type="entry name" value="Nucleotidyltransferase"/>
    <property type="match status" value="1"/>
</dbReference>
<evidence type="ECO:0000313" key="2">
    <source>
        <dbReference type="EMBL" id="MBP1893228.1"/>
    </source>
</evidence>
<organism evidence="2 3">
    <name type="scientific">Paenibacillus lactis</name>
    <dbReference type="NCBI Taxonomy" id="228574"/>
    <lineage>
        <taxon>Bacteria</taxon>
        <taxon>Bacillati</taxon>
        <taxon>Bacillota</taxon>
        <taxon>Bacilli</taxon>
        <taxon>Bacillales</taxon>
        <taxon>Paenibacillaceae</taxon>
        <taxon>Paenibacillus</taxon>
    </lineage>
</organism>
<evidence type="ECO:0000259" key="1">
    <source>
        <dbReference type="Pfam" id="PF01909"/>
    </source>
</evidence>
<reference evidence="2 3" key="1">
    <citation type="submission" date="2021-03" db="EMBL/GenBank/DDBJ databases">
        <title>Genomic Encyclopedia of Type Strains, Phase IV (KMG-IV): sequencing the most valuable type-strain genomes for metagenomic binning, comparative biology and taxonomic classification.</title>
        <authorList>
            <person name="Goeker M."/>
        </authorList>
    </citation>
    <scope>NUCLEOTIDE SEQUENCE [LARGE SCALE GENOMIC DNA]</scope>
    <source>
        <strain evidence="2 3">DSM 15596</strain>
    </source>
</reference>
<comment type="caution">
    <text evidence="2">The sequence shown here is derived from an EMBL/GenBank/DDBJ whole genome shotgun (WGS) entry which is preliminary data.</text>
</comment>
<evidence type="ECO:0000313" key="3">
    <source>
        <dbReference type="Proteomes" id="UP000706926"/>
    </source>
</evidence>
<dbReference type="Proteomes" id="UP000706926">
    <property type="component" value="Unassembled WGS sequence"/>
</dbReference>
<dbReference type="Pfam" id="PF01909">
    <property type="entry name" value="NTP_transf_2"/>
    <property type="match status" value="1"/>
</dbReference>
<proteinExistence type="predicted"/>